<feature type="transmembrane region" description="Helical" evidence="6">
    <location>
        <begin position="112"/>
        <end position="130"/>
    </location>
</feature>
<reference evidence="8" key="2">
    <citation type="submission" date="2023-11" db="UniProtKB">
        <authorList>
            <consortium name="WormBaseParasite"/>
        </authorList>
    </citation>
    <scope>IDENTIFICATION</scope>
</reference>
<keyword evidence="6" id="KW-0472">Membrane</keyword>
<feature type="compositionally biased region" description="Polar residues" evidence="5">
    <location>
        <begin position="494"/>
        <end position="508"/>
    </location>
</feature>
<feature type="transmembrane region" description="Helical" evidence="6">
    <location>
        <begin position="279"/>
        <end position="300"/>
    </location>
</feature>
<keyword evidence="6" id="KW-1133">Transmembrane helix</keyword>
<evidence type="ECO:0000256" key="4">
    <source>
        <dbReference type="ARBA" id="ARBA00023224"/>
    </source>
</evidence>
<evidence type="ECO:0000256" key="6">
    <source>
        <dbReference type="SAM" id="Phobius"/>
    </source>
</evidence>
<evidence type="ECO:0000313" key="8">
    <source>
        <dbReference type="WBParaSite" id="TREG1_63150.1"/>
    </source>
</evidence>
<keyword evidence="4" id="KW-0807">Transducer</keyword>
<keyword evidence="7" id="KW-1185">Reference proteome</keyword>
<feature type="transmembrane region" description="Helical" evidence="6">
    <location>
        <begin position="76"/>
        <end position="100"/>
    </location>
</feature>
<evidence type="ECO:0000256" key="1">
    <source>
        <dbReference type="ARBA" id="ARBA00004141"/>
    </source>
</evidence>
<comment type="subcellular location">
    <subcellularLocation>
        <location evidence="1">Membrane</location>
        <topology evidence="1">Multi-pass membrane protein</topology>
    </subcellularLocation>
</comment>
<dbReference type="AlphaFoldDB" id="A0AA85K5N1"/>
<dbReference type="SUPFAM" id="SSF81321">
    <property type="entry name" value="Family A G protein-coupled receptor-like"/>
    <property type="match status" value="1"/>
</dbReference>
<dbReference type="GO" id="GO:0004930">
    <property type="term" value="F:G protein-coupled receptor activity"/>
    <property type="evidence" value="ECO:0007669"/>
    <property type="project" value="UniProtKB-KW"/>
</dbReference>
<keyword evidence="2" id="KW-0297">G-protein coupled receptor</keyword>
<evidence type="ECO:0008006" key="9">
    <source>
        <dbReference type="Google" id="ProtNLM"/>
    </source>
</evidence>
<protein>
    <recommendedName>
        <fullName evidence="9">G_PROTEIN_RECEP_F1_2 domain-containing protein</fullName>
    </recommendedName>
</protein>
<evidence type="ECO:0000256" key="2">
    <source>
        <dbReference type="ARBA" id="ARBA00023040"/>
    </source>
</evidence>
<accession>A0AA85K5N1</accession>
<dbReference type="PANTHER" id="PTHR24248">
    <property type="entry name" value="ADRENERGIC RECEPTOR-RELATED G-PROTEIN COUPLED RECEPTOR"/>
    <property type="match status" value="1"/>
</dbReference>
<feature type="transmembrane region" description="Helical" evidence="6">
    <location>
        <begin position="150"/>
        <end position="177"/>
    </location>
</feature>
<dbReference type="WBParaSite" id="TREG1_63150.1">
    <property type="protein sequence ID" value="TREG1_63150.1"/>
    <property type="gene ID" value="TREG1_63150"/>
</dbReference>
<organism evidence="7 8">
    <name type="scientific">Trichobilharzia regenti</name>
    <name type="common">Nasal bird schistosome</name>
    <dbReference type="NCBI Taxonomy" id="157069"/>
    <lineage>
        <taxon>Eukaryota</taxon>
        <taxon>Metazoa</taxon>
        <taxon>Spiralia</taxon>
        <taxon>Lophotrochozoa</taxon>
        <taxon>Platyhelminthes</taxon>
        <taxon>Trematoda</taxon>
        <taxon>Digenea</taxon>
        <taxon>Strigeidida</taxon>
        <taxon>Schistosomatoidea</taxon>
        <taxon>Schistosomatidae</taxon>
        <taxon>Trichobilharzia</taxon>
    </lineage>
</organism>
<reference evidence="7" key="1">
    <citation type="submission" date="2022-06" db="EMBL/GenBank/DDBJ databases">
        <authorList>
            <person name="Berger JAMES D."/>
            <person name="Berger JAMES D."/>
        </authorList>
    </citation>
    <scope>NUCLEOTIDE SEQUENCE [LARGE SCALE GENOMIC DNA]</scope>
</reference>
<proteinExistence type="predicted"/>
<evidence type="ECO:0000256" key="5">
    <source>
        <dbReference type="SAM" id="MobiDB-lite"/>
    </source>
</evidence>
<dbReference type="Proteomes" id="UP000050795">
    <property type="component" value="Unassembled WGS sequence"/>
</dbReference>
<dbReference type="Gene3D" id="1.20.1070.10">
    <property type="entry name" value="Rhodopsin 7-helix transmembrane proteins"/>
    <property type="match status" value="1"/>
</dbReference>
<evidence type="ECO:0000256" key="3">
    <source>
        <dbReference type="ARBA" id="ARBA00023170"/>
    </source>
</evidence>
<name>A0AA85K5N1_TRIRE</name>
<dbReference type="GO" id="GO:0005886">
    <property type="term" value="C:plasma membrane"/>
    <property type="evidence" value="ECO:0007669"/>
    <property type="project" value="TreeGrafter"/>
</dbReference>
<feature type="region of interest" description="Disordered" evidence="5">
    <location>
        <begin position="486"/>
        <end position="510"/>
    </location>
</feature>
<keyword evidence="6" id="KW-0812">Transmembrane</keyword>
<keyword evidence="3" id="KW-0675">Receptor</keyword>
<sequence length="536" mass="60024">MGLLNKEDTLHKSAAYTNILHTSDIMNNTNSHGFMRVTSNQFFIPEYLINTSMEVIRTIRSSEESNNNNNEQTINWTVLCLTSTLIILTWLANCILLGGALQTAGNGKNVPVAYFFIGSQAIGALLHVTLNLPPSIVNILFGTSQVNSYVHIFCLYSIYLDTLFCNLTFLQTFFSSLDAYLRLKNPIFYLSSARRRPALWLKIGSPWLMASLQAIGQLALSDRRQVRLHMTTLKAVTPPHQYHPLLISSSSTSSSINSNEKVFDSGLNTACLLPDPNFLIIRTVIAYALPLITCLILVILQLHGLRRLRHHSSEMLSALLSVRSRSTSEYEQIMYPQNSSFYQRHEIANTNRRNPSNFHNSELIWKVRDTPSILNKLNSSTSSSHTITRNPCRRLSFMTNSYHLDTSYTNETLIPESNPSMDRIQHLTNPPLSTIILSTGYMPIENVNELQLNKTTSVPVFQCPAHGCIRVTQSMNPLAVTCIPESSDQHTKDNLSTVQNTSTSSENRQCTDHNVRATESIPISVTAVSSTISDPL</sequence>
<evidence type="ECO:0000313" key="7">
    <source>
        <dbReference type="Proteomes" id="UP000050795"/>
    </source>
</evidence>